<dbReference type="PANTHER" id="PTHR40446">
    <property type="entry name" value="N-ACETYLGLUCOSAMINE-1-PHOSPHODIESTER ALPHA-N-ACETYLGLUCOSAMINIDASE"/>
    <property type="match status" value="1"/>
</dbReference>
<dbReference type="GO" id="GO:0016798">
    <property type="term" value="F:hydrolase activity, acting on glycosyl bonds"/>
    <property type="evidence" value="ECO:0007669"/>
    <property type="project" value="UniProtKB-KW"/>
</dbReference>
<protein>
    <submittedName>
        <fullName evidence="3">Phosphodiester glycosidase family protein</fullName>
    </submittedName>
</protein>
<feature type="region of interest" description="Disordered" evidence="1">
    <location>
        <begin position="1"/>
        <end position="41"/>
    </location>
</feature>
<organism evidence="3 4">
    <name type="scientific">Candidatus Segetimicrobium genomatis</name>
    <dbReference type="NCBI Taxonomy" id="2569760"/>
    <lineage>
        <taxon>Bacteria</taxon>
        <taxon>Bacillati</taxon>
        <taxon>Candidatus Sysuimicrobiota</taxon>
        <taxon>Candidatus Sysuimicrobiia</taxon>
        <taxon>Candidatus Sysuimicrobiales</taxon>
        <taxon>Candidatus Segetimicrobiaceae</taxon>
        <taxon>Candidatus Segetimicrobium</taxon>
    </lineage>
</organism>
<evidence type="ECO:0000313" key="3">
    <source>
        <dbReference type="EMBL" id="TMI84729.1"/>
    </source>
</evidence>
<sequence>MTECEPVPGGQEVLGDFAVPGGHTVGERQRQPGDQEGDREDQECRYEGTIALGNGHFGAVRRHGRGLLAGSGAARCEFSRIEAQIPATDGCWMAASRRRRILGWLVVTALLASAGEGLAQAPPTWPVVLASTGFTVPVASGIFFSHFGVTTEIGPLDIHHLRIDLDNPSVRLGVALAHDRLMSDDETVSSMVARSGAIAGVNGDYFDIHDSGMPINILVRDGVLLRSPWRFVALGITRDGTVQVVRFRWTGTLSIPETGETRALDAYNSGIAQDGIVAITDVRGYGAPPPEPGARQTVVELSPAYELNLYVIKPDSVTPAAPGGENNRFFVKQVWPQQPFYAPFPKGELILVGRGGGADWLSRKVAVGQQIQVSLTTDPDWREYQGVIGGGPILVRDGHIVDDPDAPAPQEQDRRHPVIAIGVARDGRRLTFVEVDGRQPNFSIGLTRLELASYMQWLGAYQAMAFDSGGSATIVARLPGQPAPAVANAPSDGRERPVANALLIYSTSVPGPPIKLLVNANQPLRLYAGAAFPLSIIGLDGQGNPVPPPEPLQVSASPPLVVYGGGWVRAGATAGEGVLQVQSGNAAGTTRVSVLTHLRRLVVTPEAVNLVPGAGWMFAMAGKDEEGHYVALPDTAGAWVVTPPWLGTFSAPGAFVAGERPAIGTIRAHLGGAFAQIRVAIVNSAKPINQFDRGDWSFRGYPETVTGSVALVATPSHAHHPSAQLVFNLDGSSNRAAYMITHLPIGGTPTGVTMWVYGDESGVWLRGTYEPSSGSPGSVTFARRVTWRGWRSVTAQLPPGLAYPITWTSFHVVETDPTRSPHGVLYLSSLRAIYPEHGARKR</sequence>
<evidence type="ECO:0000259" key="2">
    <source>
        <dbReference type="Pfam" id="PF09992"/>
    </source>
</evidence>
<dbReference type="InterPro" id="IPR018711">
    <property type="entry name" value="NAGPA"/>
</dbReference>
<dbReference type="AlphaFoldDB" id="A0A537JMH4"/>
<gene>
    <name evidence="3" type="ORF">E6H04_00715</name>
</gene>
<dbReference type="Pfam" id="PF09992">
    <property type="entry name" value="NAGPA"/>
    <property type="match status" value="1"/>
</dbReference>
<comment type="caution">
    <text evidence="3">The sequence shown here is derived from an EMBL/GenBank/DDBJ whole genome shotgun (WGS) entry which is preliminary data.</text>
</comment>
<keyword evidence="3" id="KW-0378">Hydrolase</keyword>
<feature type="domain" description="Phosphodiester glycosidase" evidence="2">
    <location>
        <begin position="362"/>
        <end position="505"/>
    </location>
</feature>
<evidence type="ECO:0000256" key="1">
    <source>
        <dbReference type="SAM" id="MobiDB-lite"/>
    </source>
</evidence>
<proteinExistence type="predicted"/>
<dbReference type="Proteomes" id="UP000320048">
    <property type="component" value="Unassembled WGS sequence"/>
</dbReference>
<dbReference type="EMBL" id="VBAO01000018">
    <property type="protein sequence ID" value="TMI84729.1"/>
    <property type="molecule type" value="Genomic_DNA"/>
</dbReference>
<name>A0A537JMH4_9BACT</name>
<evidence type="ECO:0000313" key="4">
    <source>
        <dbReference type="Proteomes" id="UP000320048"/>
    </source>
</evidence>
<keyword evidence="3" id="KW-0326">Glycosidase</keyword>
<accession>A0A537JMH4</accession>
<reference evidence="3 4" key="1">
    <citation type="journal article" date="2019" name="Nat. Microbiol.">
        <title>Mediterranean grassland soil C-N compound turnover is dependent on rainfall and depth, and is mediated by genomically divergent microorganisms.</title>
        <authorList>
            <person name="Diamond S."/>
            <person name="Andeer P.F."/>
            <person name="Li Z."/>
            <person name="Crits-Christoph A."/>
            <person name="Burstein D."/>
            <person name="Anantharaman K."/>
            <person name="Lane K.R."/>
            <person name="Thomas B.C."/>
            <person name="Pan C."/>
            <person name="Northen T.R."/>
            <person name="Banfield J.F."/>
        </authorList>
    </citation>
    <scope>NUCLEOTIDE SEQUENCE [LARGE SCALE GENOMIC DNA]</scope>
    <source>
        <strain evidence="3">NP_7</strain>
    </source>
</reference>
<dbReference type="PANTHER" id="PTHR40446:SF2">
    <property type="entry name" value="N-ACETYLGLUCOSAMINE-1-PHOSPHODIESTER ALPHA-N-ACETYLGLUCOSAMINIDASE"/>
    <property type="match status" value="1"/>
</dbReference>